<feature type="non-terminal residue" evidence="1">
    <location>
        <position position="105"/>
    </location>
</feature>
<dbReference type="EMBL" id="UINC01189035">
    <property type="protein sequence ID" value="SVE02544.1"/>
    <property type="molecule type" value="Genomic_DNA"/>
</dbReference>
<accession>A0A383A4B6</accession>
<evidence type="ECO:0000313" key="1">
    <source>
        <dbReference type="EMBL" id="SVE02544.1"/>
    </source>
</evidence>
<gene>
    <name evidence="1" type="ORF">METZ01_LOCUS455398</name>
</gene>
<dbReference type="Pfam" id="PF00106">
    <property type="entry name" value="adh_short"/>
    <property type="match status" value="1"/>
</dbReference>
<dbReference type="PANTHER" id="PTHR42820:SF1">
    <property type="entry name" value="SHORT-CHAIN DEHYDROGENASE_REDUCTASE FAMILY PROTEIN"/>
    <property type="match status" value="1"/>
</dbReference>
<dbReference type="InterPro" id="IPR002347">
    <property type="entry name" value="SDR_fam"/>
</dbReference>
<protein>
    <recommendedName>
        <fullName evidence="2">Cyclopentanol dehydrogenase</fullName>
    </recommendedName>
</protein>
<proteinExistence type="predicted"/>
<dbReference type="PRINTS" id="PR00081">
    <property type="entry name" value="GDHRDH"/>
</dbReference>
<evidence type="ECO:0008006" key="2">
    <source>
        <dbReference type="Google" id="ProtNLM"/>
    </source>
</evidence>
<name>A0A383A4B6_9ZZZZ</name>
<organism evidence="1">
    <name type="scientific">marine metagenome</name>
    <dbReference type="NCBI Taxonomy" id="408172"/>
    <lineage>
        <taxon>unclassified sequences</taxon>
        <taxon>metagenomes</taxon>
        <taxon>ecological metagenomes</taxon>
    </lineage>
</organism>
<dbReference type="SUPFAM" id="SSF51735">
    <property type="entry name" value="NAD(P)-binding Rossmann-fold domains"/>
    <property type="match status" value="1"/>
</dbReference>
<dbReference type="PANTHER" id="PTHR42820">
    <property type="entry name" value="SHORT-CHAIN DEHYDROGENASE REDUCTASE"/>
    <property type="match status" value="1"/>
</dbReference>
<reference evidence="1" key="1">
    <citation type="submission" date="2018-05" db="EMBL/GenBank/DDBJ databases">
        <authorList>
            <person name="Lanie J.A."/>
            <person name="Ng W.-L."/>
            <person name="Kazmierczak K.M."/>
            <person name="Andrzejewski T.M."/>
            <person name="Davidsen T.M."/>
            <person name="Wayne K.J."/>
            <person name="Tettelin H."/>
            <person name="Glass J.I."/>
            <person name="Rusch D."/>
            <person name="Podicherti R."/>
            <person name="Tsui H.-C.T."/>
            <person name="Winkler M.E."/>
        </authorList>
    </citation>
    <scope>NUCLEOTIDE SEQUENCE</scope>
</reference>
<dbReference type="AlphaFoldDB" id="A0A383A4B6"/>
<dbReference type="Gene3D" id="3.40.50.720">
    <property type="entry name" value="NAD(P)-binding Rossmann-like Domain"/>
    <property type="match status" value="1"/>
</dbReference>
<sequence length="105" mass="11236">MRLEGKVALITGGARGQGAAEAKLFAKEGAKVVIADILDEEGEKLEAEITELGGECFYTHLDVSDSENWEKTVETAVAHFGKIDILVNNAGIAVWGTNDDTTEEI</sequence>
<dbReference type="InterPro" id="IPR036291">
    <property type="entry name" value="NAD(P)-bd_dom_sf"/>
</dbReference>